<feature type="compositionally biased region" description="Basic residues" evidence="1">
    <location>
        <begin position="22"/>
        <end position="37"/>
    </location>
</feature>
<gene>
    <name evidence="2" type="ORF">BYL167_LOCUS33861</name>
    <name evidence="3" type="ORF">SMN809_LOCUS41286</name>
</gene>
<feature type="non-terminal residue" evidence="3">
    <location>
        <position position="50"/>
    </location>
</feature>
<dbReference type="Proteomes" id="UP000676336">
    <property type="component" value="Unassembled WGS sequence"/>
</dbReference>
<dbReference type="AlphaFoldDB" id="A0A8S2ZR85"/>
<comment type="caution">
    <text evidence="3">The sequence shown here is derived from an EMBL/GenBank/DDBJ whole genome shotgun (WGS) entry which is preliminary data.</text>
</comment>
<dbReference type="EMBL" id="CAJOBH010067053">
    <property type="protein sequence ID" value="CAF4453437.1"/>
    <property type="molecule type" value="Genomic_DNA"/>
</dbReference>
<name>A0A8S2ZR85_9BILA</name>
<evidence type="ECO:0000313" key="3">
    <source>
        <dbReference type="EMBL" id="CAF4655531.1"/>
    </source>
</evidence>
<accession>A0A8S2ZR85</accession>
<dbReference type="Proteomes" id="UP000681967">
    <property type="component" value="Unassembled WGS sequence"/>
</dbReference>
<feature type="compositionally biased region" description="Polar residues" evidence="1">
    <location>
        <begin position="10"/>
        <end position="20"/>
    </location>
</feature>
<evidence type="ECO:0000313" key="4">
    <source>
        <dbReference type="Proteomes" id="UP000676336"/>
    </source>
</evidence>
<evidence type="ECO:0000313" key="2">
    <source>
        <dbReference type="EMBL" id="CAF4453437.1"/>
    </source>
</evidence>
<proteinExistence type="predicted"/>
<feature type="region of interest" description="Disordered" evidence="1">
    <location>
        <begin position="1"/>
        <end position="50"/>
    </location>
</feature>
<dbReference type="EMBL" id="CAJOBI010116033">
    <property type="protein sequence ID" value="CAF4655531.1"/>
    <property type="molecule type" value="Genomic_DNA"/>
</dbReference>
<sequence>MSMFIGTGGPRNQRTATAPNTRSRRRQRQPRRRRAPTTRRLTLVEQQRQR</sequence>
<protein>
    <submittedName>
        <fullName evidence="3">Uncharacterized protein</fullName>
    </submittedName>
</protein>
<reference evidence="3" key="1">
    <citation type="submission" date="2021-02" db="EMBL/GenBank/DDBJ databases">
        <authorList>
            <person name="Nowell W R."/>
        </authorList>
    </citation>
    <scope>NUCLEOTIDE SEQUENCE</scope>
</reference>
<evidence type="ECO:0000256" key="1">
    <source>
        <dbReference type="SAM" id="MobiDB-lite"/>
    </source>
</evidence>
<organism evidence="3 4">
    <name type="scientific">Rotaria magnacalcarata</name>
    <dbReference type="NCBI Taxonomy" id="392030"/>
    <lineage>
        <taxon>Eukaryota</taxon>
        <taxon>Metazoa</taxon>
        <taxon>Spiralia</taxon>
        <taxon>Gnathifera</taxon>
        <taxon>Rotifera</taxon>
        <taxon>Eurotatoria</taxon>
        <taxon>Bdelloidea</taxon>
        <taxon>Philodinida</taxon>
        <taxon>Philodinidae</taxon>
        <taxon>Rotaria</taxon>
    </lineage>
</organism>